<keyword evidence="3" id="KW-0378">Hydrolase</keyword>
<evidence type="ECO:0000256" key="3">
    <source>
        <dbReference type="ARBA" id="ARBA00022801"/>
    </source>
</evidence>
<evidence type="ECO:0000256" key="1">
    <source>
        <dbReference type="ARBA" id="ARBA00004370"/>
    </source>
</evidence>
<accession>A0A6H9G8N7</accession>
<dbReference type="GO" id="GO:0003924">
    <property type="term" value="F:GTPase activity"/>
    <property type="evidence" value="ECO:0007669"/>
    <property type="project" value="InterPro"/>
</dbReference>
<dbReference type="PANTHER" id="PTHR10465:SF0">
    <property type="entry name" value="SARCALUMENIN"/>
    <property type="match status" value="1"/>
</dbReference>
<reference evidence="7 8" key="1">
    <citation type="submission" date="2019-02" db="EMBL/GenBank/DDBJ databases">
        <title>Draft genome sequence of Arthrospira platensis NIES-3787.</title>
        <authorList>
            <person name="Yamaguchi H."/>
            <person name="Suzuki S."/>
            <person name="Kawachi M."/>
        </authorList>
    </citation>
    <scope>NUCLEOTIDE SEQUENCE [LARGE SCALE GENOMIC DNA]</scope>
    <source>
        <strain evidence="7 8">NIES-3787</strain>
    </source>
</reference>
<dbReference type="Gene3D" id="3.40.50.300">
    <property type="entry name" value="P-loop containing nucleotide triphosphate hydrolases"/>
    <property type="match status" value="1"/>
</dbReference>
<gene>
    <name evidence="7" type="ORF">NIES3787_20410</name>
</gene>
<dbReference type="Proteomes" id="UP000438874">
    <property type="component" value="Unassembled WGS sequence"/>
</dbReference>
<dbReference type="GO" id="GO:0016020">
    <property type="term" value="C:membrane"/>
    <property type="evidence" value="ECO:0007669"/>
    <property type="project" value="UniProtKB-SubCell"/>
</dbReference>
<dbReference type="InterPro" id="IPR027094">
    <property type="entry name" value="Mitofusin_fam"/>
</dbReference>
<keyword evidence="4" id="KW-0342">GTP-binding</keyword>
<sequence length="549" mass="62624">MTELLPQCSNLAGNVNSIIELCKGESSLRNQQDTSKIEIALQKAISPKFEIVFAGAFSAGKSMLINALLERELLYSAEGHATGTECYIEYAEADEERVVLTFLSEEETPQFVSEFNNYCANSGKLLATPFKVSIHGYETPNKNYFRVLSEWGTPLLEQLIADSGIEEFRTAITRYLTEEKRPQLFATLADDLQSLCITLKNHYQGIYRDLESQPREIEAMKALELNHLNQELKEVGEKLTKHIEGYVNAIVVNSDEKFEEDFKKLKARMVSRLDELLNTFSVRNAYSQATLTHLRNATAPLLAVLVEAFYYLSNQLEDVLIEESTSLVNRFCQRLLDAVRQGDYYRQIYRLLGNDGGIENQLKQLELQLIHALVSQGRTECDRYVRENHNFYNEGTFSIFQFRQTVQQTAQGYDCESILDAEPAIRQLLKLDFEPKVSATIQINFRHTVNNTLKNQLIPMAKKQADTILQQFNQARSYLEQTLEQEAAEKIANNAHKQQEIHQKIEDYNQAINSLNTCLTAMGLQKNHLPVIGEQELEIVPEVVNHSSN</sequence>
<dbReference type="RefSeq" id="WP_159249531.1">
    <property type="nucleotide sequence ID" value="NZ_BJCH01000018.1"/>
</dbReference>
<dbReference type="Pfam" id="PF00350">
    <property type="entry name" value="Dynamin_N"/>
    <property type="match status" value="1"/>
</dbReference>
<evidence type="ECO:0000256" key="5">
    <source>
        <dbReference type="ARBA" id="ARBA00023136"/>
    </source>
</evidence>
<evidence type="ECO:0000256" key="2">
    <source>
        <dbReference type="ARBA" id="ARBA00022741"/>
    </source>
</evidence>
<evidence type="ECO:0000259" key="6">
    <source>
        <dbReference type="Pfam" id="PF00350"/>
    </source>
</evidence>
<feature type="domain" description="Dynamin N-terminal" evidence="6">
    <location>
        <begin position="51"/>
        <end position="126"/>
    </location>
</feature>
<dbReference type="AlphaFoldDB" id="A0A6H9G8N7"/>
<comment type="caution">
    <text evidence="7">The sequence shown here is derived from an EMBL/GenBank/DDBJ whole genome shotgun (WGS) entry which is preliminary data.</text>
</comment>
<comment type="subcellular location">
    <subcellularLocation>
        <location evidence="1">Membrane</location>
    </subcellularLocation>
</comment>
<name>A0A6H9G8N7_MICAE</name>
<proteinExistence type="predicted"/>
<evidence type="ECO:0000313" key="7">
    <source>
        <dbReference type="EMBL" id="GCL46349.1"/>
    </source>
</evidence>
<dbReference type="InterPro" id="IPR027417">
    <property type="entry name" value="P-loop_NTPase"/>
</dbReference>
<dbReference type="GO" id="GO:0005525">
    <property type="term" value="F:GTP binding"/>
    <property type="evidence" value="ECO:0007669"/>
    <property type="project" value="UniProtKB-KW"/>
</dbReference>
<dbReference type="SUPFAM" id="SSF52540">
    <property type="entry name" value="P-loop containing nucleoside triphosphate hydrolases"/>
    <property type="match status" value="1"/>
</dbReference>
<keyword evidence="2" id="KW-0547">Nucleotide-binding</keyword>
<dbReference type="PANTHER" id="PTHR10465">
    <property type="entry name" value="TRANSMEMBRANE GTPASE FZO1"/>
    <property type="match status" value="1"/>
</dbReference>
<evidence type="ECO:0000313" key="8">
    <source>
        <dbReference type="Proteomes" id="UP000438874"/>
    </source>
</evidence>
<dbReference type="InterPro" id="IPR045063">
    <property type="entry name" value="Dynamin_N"/>
</dbReference>
<dbReference type="EMBL" id="BJCH01000018">
    <property type="protein sequence ID" value="GCL46349.1"/>
    <property type="molecule type" value="Genomic_DNA"/>
</dbReference>
<evidence type="ECO:0000256" key="4">
    <source>
        <dbReference type="ARBA" id="ARBA00023134"/>
    </source>
</evidence>
<organism evidence="7 8">
    <name type="scientific">Microcystis aeruginosa NIES-3787</name>
    <dbReference type="NCBI Taxonomy" id="2517782"/>
    <lineage>
        <taxon>Bacteria</taxon>
        <taxon>Bacillati</taxon>
        <taxon>Cyanobacteriota</taxon>
        <taxon>Cyanophyceae</taxon>
        <taxon>Oscillatoriophycideae</taxon>
        <taxon>Chroococcales</taxon>
        <taxon>Microcystaceae</taxon>
        <taxon>Microcystis</taxon>
    </lineage>
</organism>
<keyword evidence="5" id="KW-0472">Membrane</keyword>
<protein>
    <recommendedName>
        <fullName evidence="6">Dynamin N-terminal domain-containing protein</fullName>
    </recommendedName>
</protein>